<dbReference type="EMBL" id="AZAJ01000001">
    <property type="protein sequence ID" value="ETA66903.1"/>
    <property type="molecule type" value="Genomic_DNA"/>
</dbReference>
<keyword evidence="1" id="KW-0472">Membrane</keyword>
<dbReference type="STRING" id="1090322.MettiDRAFT_0306"/>
<protein>
    <submittedName>
        <fullName evidence="2">Putative transporter</fullName>
    </submittedName>
</protein>
<dbReference type="InterPro" id="IPR017199">
    <property type="entry name" value="UCP037409_transporter"/>
</dbReference>
<evidence type="ECO:0000313" key="2">
    <source>
        <dbReference type="EMBL" id="ETA66903.1"/>
    </source>
</evidence>
<comment type="caution">
    <text evidence="2">The sequence shown here is derived from an EMBL/GenBank/DDBJ whole genome shotgun (WGS) entry which is preliminary data.</text>
</comment>
<gene>
    <name evidence="2" type="ORF">MettiDRAFT_0306</name>
</gene>
<feature type="transmembrane region" description="Helical" evidence="1">
    <location>
        <begin position="6"/>
        <end position="24"/>
    </location>
</feature>
<dbReference type="AlphaFoldDB" id="W9DP47"/>
<dbReference type="Proteomes" id="UP000019483">
    <property type="component" value="Unassembled WGS sequence"/>
</dbReference>
<sequence>MDIAYSIVVGILLSILVFGMKTGAGCGFSSIGFKKILLLGGTYFIISLIMGSLTGYINIQGLQDIAGKGMVVHSILAILLIGVGIYTNKKWNCGCDVSKHTFVLLSLPCPVCLAALFLSCMILVTTFEVNGMLVGLLVGLVFFISVVSSAYLFRKMGKKPDTLGNIMVFLGLFYMLSILLIPSFIKMQSMNITPVSSESVGIIPFLVFGIFILAGYLKEKIRRHS</sequence>
<feature type="transmembrane region" description="Helical" evidence="1">
    <location>
        <begin position="165"/>
        <end position="185"/>
    </location>
</feature>
<evidence type="ECO:0000256" key="1">
    <source>
        <dbReference type="SAM" id="Phobius"/>
    </source>
</evidence>
<reference evidence="2 3" key="1">
    <citation type="submission" date="2013-08" db="EMBL/GenBank/DDBJ databases">
        <authorList>
            <consortium name="DOE Joint Genome Institute"/>
            <person name="Eisen J."/>
            <person name="Huntemann M."/>
            <person name="Han J."/>
            <person name="Chen A."/>
            <person name="Kyrpides N."/>
            <person name="Mavromatis K."/>
            <person name="Markowitz V."/>
            <person name="Palaniappan K."/>
            <person name="Ivanova N."/>
            <person name="Schaumberg A."/>
            <person name="Pati A."/>
            <person name="Liolios K."/>
            <person name="Nordberg H.P."/>
            <person name="Cantor M.N."/>
            <person name="Hua S.X."/>
            <person name="Woyke T."/>
        </authorList>
    </citation>
    <scope>NUCLEOTIDE SEQUENCE [LARGE SCALE GENOMIC DNA]</scope>
    <source>
        <strain evidence="2 3">DSM 2278</strain>
    </source>
</reference>
<accession>W9DP47</accession>
<keyword evidence="3" id="KW-1185">Reference proteome</keyword>
<name>W9DP47_METTI</name>
<dbReference type="Pfam" id="PF09930">
    <property type="entry name" value="DUF2162"/>
    <property type="match status" value="1"/>
</dbReference>
<organism evidence="2 3">
    <name type="scientific">Methanolobus tindarius DSM 2278</name>
    <dbReference type="NCBI Taxonomy" id="1090322"/>
    <lineage>
        <taxon>Archaea</taxon>
        <taxon>Methanobacteriati</taxon>
        <taxon>Methanobacteriota</taxon>
        <taxon>Stenosarchaea group</taxon>
        <taxon>Methanomicrobia</taxon>
        <taxon>Methanosarcinales</taxon>
        <taxon>Methanosarcinaceae</taxon>
        <taxon>Methanolobus</taxon>
    </lineage>
</organism>
<dbReference type="PIRSF" id="PIRSF037409">
    <property type="entry name" value="UCP037409_transporter"/>
    <property type="match status" value="1"/>
</dbReference>
<feature type="transmembrane region" description="Helical" evidence="1">
    <location>
        <begin position="102"/>
        <end position="127"/>
    </location>
</feature>
<keyword evidence="1" id="KW-1133">Transmembrane helix</keyword>
<dbReference type="RefSeq" id="WP_023844039.1">
    <property type="nucleotide sequence ID" value="NZ_AZAJ01000001.1"/>
</dbReference>
<proteinExistence type="predicted"/>
<feature type="transmembrane region" description="Helical" evidence="1">
    <location>
        <begin position="133"/>
        <end position="153"/>
    </location>
</feature>
<feature type="transmembrane region" description="Helical" evidence="1">
    <location>
        <begin position="65"/>
        <end position="86"/>
    </location>
</feature>
<keyword evidence="1" id="KW-0812">Transmembrane</keyword>
<feature type="transmembrane region" description="Helical" evidence="1">
    <location>
        <begin position="200"/>
        <end position="217"/>
    </location>
</feature>
<feature type="transmembrane region" description="Helical" evidence="1">
    <location>
        <begin position="36"/>
        <end position="59"/>
    </location>
</feature>
<evidence type="ECO:0000313" key="3">
    <source>
        <dbReference type="Proteomes" id="UP000019483"/>
    </source>
</evidence>
<dbReference type="OrthoDB" id="107723at2157"/>